<dbReference type="PANTHER" id="PTHR12242:SF22">
    <property type="entry name" value="OS02G0130600 PROTEIN"/>
    <property type="match status" value="1"/>
</dbReference>
<organism evidence="7 8">
    <name type="scientific">Aphanomyces stellatus</name>
    <dbReference type="NCBI Taxonomy" id="120398"/>
    <lineage>
        <taxon>Eukaryota</taxon>
        <taxon>Sar</taxon>
        <taxon>Stramenopiles</taxon>
        <taxon>Oomycota</taxon>
        <taxon>Saprolegniomycetes</taxon>
        <taxon>Saprolegniales</taxon>
        <taxon>Verrucalvaceae</taxon>
        <taxon>Aphanomyces</taxon>
    </lineage>
</organism>
<evidence type="ECO:0000313" key="8">
    <source>
        <dbReference type="Proteomes" id="UP000332933"/>
    </source>
</evidence>
<evidence type="ECO:0000256" key="1">
    <source>
        <dbReference type="ARBA" id="ARBA00004127"/>
    </source>
</evidence>
<feature type="transmembrane region" description="Helical" evidence="5">
    <location>
        <begin position="102"/>
        <end position="123"/>
    </location>
</feature>
<proteinExistence type="predicted"/>
<evidence type="ECO:0000313" key="7">
    <source>
        <dbReference type="EMBL" id="VFT96796.1"/>
    </source>
</evidence>
<name>A0A485LET4_9STRA</name>
<dbReference type="OrthoDB" id="419711at2759"/>
<dbReference type="PANTHER" id="PTHR12242">
    <property type="entry name" value="OS02G0130600 PROTEIN-RELATED"/>
    <property type="match status" value="1"/>
</dbReference>
<feature type="transmembrane region" description="Helical" evidence="5">
    <location>
        <begin position="177"/>
        <end position="193"/>
    </location>
</feature>
<feature type="transmembrane region" description="Helical" evidence="5">
    <location>
        <begin position="68"/>
        <end position="90"/>
    </location>
</feature>
<feature type="transmembrane region" description="Helical" evidence="5">
    <location>
        <begin position="205"/>
        <end position="223"/>
    </location>
</feature>
<dbReference type="AlphaFoldDB" id="A0A485LET4"/>
<dbReference type="GO" id="GO:0012505">
    <property type="term" value="C:endomembrane system"/>
    <property type="evidence" value="ECO:0007669"/>
    <property type="project" value="UniProtKB-SubCell"/>
</dbReference>
<accession>A0A485LET4</accession>
<evidence type="ECO:0000256" key="2">
    <source>
        <dbReference type="ARBA" id="ARBA00022692"/>
    </source>
</evidence>
<dbReference type="InterPro" id="IPR006838">
    <property type="entry name" value="ADTRP_AIG1"/>
</dbReference>
<dbReference type="GO" id="GO:0016020">
    <property type="term" value="C:membrane"/>
    <property type="evidence" value="ECO:0007669"/>
    <property type="project" value="InterPro"/>
</dbReference>
<comment type="subcellular location">
    <subcellularLocation>
        <location evidence="1">Endomembrane system</location>
        <topology evidence="1">Multi-pass membrane protein</topology>
    </subcellularLocation>
</comment>
<dbReference type="Pfam" id="PF04750">
    <property type="entry name" value="Far-17a_AIG1"/>
    <property type="match status" value="1"/>
</dbReference>
<keyword evidence="2 5" id="KW-0812">Transmembrane</keyword>
<dbReference type="EMBL" id="CAADRA010006765">
    <property type="protein sequence ID" value="VFT96796.1"/>
    <property type="molecule type" value="Genomic_DNA"/>
</dbReference>
<evidence type="ECO:0000256" key="4">
    <source>
        <dbReference type="ARBA" id="ARBA00023136"/>
    </source>
</evidence>
<reference evidence="7 8" key="1">
    <citation type="submission" date="2019-03" db="EMBL/GenBank/DDBJ databases">
        <authorList>
            <person name="Gaulin E."/>
            <person name="Dumas B."/>
        </authorList>
    </citation>
    <scope>NUCLEOTIDE SEQUENCE [LARGE SCALE GENOMIC DNA]</scope>
    <source>
        <strain evidence="7">CBS 568.67</strain>
    </source>
</reference>
<feature type="transmembrane region" description="Helical" evidence="5">
    <location>
        <begin position="22"/>
        <end position="43"/>
    </location>
</feature>
<gene>
    <name evidence="7" type="primary">Aste57867_20101</name>
    <name evidence="6" type="ORF">As57867_020035</name>
    <name evidence="7" type="ORF">ASTE57867_20101</name>
</gene>
<protein>
    <submittedName>
        <fullName evidence="7">Aste57867_20101 protein</fullName>
    </submittedName>
</protein>
<dbReference type="Proteomes" id="UP000332933">
    <property type="component" value="Unassembled WGS sequence"/>
</dbReference>
<feature type="transmembrane region" description="Helical" evidence="5">
    <location>
        <begin position="144"/>
        <end position="165"/>
    </location>
</feature>
<dbReference type="EMBL" id="VJMH01006742">
    <property type="protein sequence ID" value="KAF0688231.1"/>
    <property type="molecule type" value="Genomic_DNA"/>
</dbReference>
<sequence length="279" mass="31506">MSSHTAAADDATNDAFEAFYRNSWICGIGLPLVAILCIVLLVVQRKSATTGSDISIINLQTSAKFPSLWLLGFRVVALTLFVTALIKQILDSTTSKYVFYTIWNFTAQILFFTLSIFHTVVLLRSSNPTHPTHAHGLTRRFLNVLFDVTFATAFVVVLVFWGIVYKPATTHLDWTTAIVHLANLVLFLIEFALNDHVTQLTSLPFAILWPTVYCSLTWVGYFTYLDGWWPYDAMDLAKPHAPFVWFGIILAHVIFFGLTLLLSHVKRTYLSKHEYAPVP</sequence>
<evidence type="ECO:0000256" key="3">
    <source>
        <dbReference type="ARBA" id="ARBA00022989"/>
    </source>
</evidence>
<evidence type="ECO:0000256" key="5">
    <source>
        <dbReference type="SAM" id="Phobius"/>
    </source>
</evidence>
<keyword evidence="3 5" id="KW-1133">Transmembrane helix</keyword>
<keyword evidence="8" id="KW-1185">Reference proteome</keyword>
<reference evidence="6" key="2">
    <citation type="submission" date="2019-06" db="EMBL/GenBank/DDBJ databases">
        <title>Genomics analysis of Aphanomyces spp. identifies a new class of oomycete effector associated with host adaptation.</title>
        <authorList>
            <person name="Gaulin E."/>
        </authorList>
    </citation>
    <scope>NUCLEOTIDE SEQUENCE</scope>
    <source>
        <strain evidence="6">CBS 578.67</strain>
    </source>
</reference>
<keyword evidence="4 5" id="KW-0472">Membrane</keyword>
<evidence type="ECO:0000313" key="6">
    <source>
        <dbReference type="EMBL" id="KAF0688231.1"/>
    </source>
</evidence>
<feature type="transmembrane region" description="Helical" evidence="5">
    <location>
        <begin position="243"/>
        <end position="262"/>
    </location>
</feature>